<feature type="region of interest" description="Disordered" evidence="1">
    <location>
        <begin position="1"/>
        <end position="100"/>
    </location>
</feature>
<evidence type="ECO:0000313" key="2">
    <source>
        <dbReference type="EMBL" id="CAK0885497.1"/>
    </source>
</evidence>
<evidence type="ECO:0000313" key="3">
    <source>
        <dbReference type="Proteomes" id="UP001189429"/>
    </source>
</evidence>
<keyword evidence="3" id="KW-1185">Reference proteome</keyword>
<organism evidence="2 3">
    <name type="scientific">Prorocentrum cordatum</name>
    <dbReference type="NCBI Taxonomy" id="2364126"/>
    <lineage>
        <taxon>Eukaryota</taxon>
        <taxon>Sar</taxon>
        <taxon>Alveolata</taxon>
        <taxon>Dinophyceae</taxon>
        <taxon>Prorocentrales</taxon>
        <taxon>Prorocentraceae</taxon>
        <taxon>Prorocentrum</taxon>
    </lineage>
</organism>
<feature type="compositionally biased region" description="Basic and acidic residues" evidence="1">
    <location>
        <begin position="1"/>
        <end position="17"/>
    </location>
</feature>
<protein>
    <recommendedName>
        <fullName evidence="4">FACT complex subunit</fullName>
    </recommendedName>
</protein>
<proteinExistence type="predicted"/>
<accession>A0ABN9WJK0</accession>
<dbReference type="Proteomes" id="UP001189429">
    <property type="component" value="Unassembled WGS sequence"/>
</dbReference>
<feature type="non-terminal residue" evidence="2">
    <location>
        <position position="237"/>
    </location>
</feature>
<comment type="caution">
    <text evidence="2">The sequence shown here is derived from an EMBL/GenBank/DDBJ whole genome shotgun (WGS) entry which is preliminary data.</text>
</comment>
<gene>
    <name evidence="2" type="ORF">PCOR1329_LOCUS67106</name>
</gene>
<name>A0ABN9WJK0_9DINO</name>
<evidence type="ECO:0008006" key="4">
    <source>
        <dbReference type="Google" id="ProtNLM"/>
    </source>
</evidence>
<reference evidence="2" key="1">
    <citation type="submission" date="2023-10" db="EMBL/GenBank/DDBJ databases">
        <authorList>
            <person name="Chen Y."/>
            <person name="Shah S."/>
            <person name="Dougan E. K."/>
            <person name="Thang M."/>
            <person name="Chan C."/>
        </authorList>
    </citation>
    <scope>NUCLEOTIDE SEQUENCE [LARGE SCALE GENOMIC DNA]</scope>
</reference>
<evidence type="ECO:0000256" key="1">
    <source>
        <dbReference type="SAM" id="MobiDB-lite"/>
    </source>
</evidence>
<feature type="compositionally biased region" description="Acidic residues" evidence="1">
    <location>
        <begin position="35"/>
        <end position="45"/>
    </location>
</feature>
<feature type="compositionally biased region" description="Basic and acidic residues" evidence="1">
    <location>
        <begin position="85"/>
        <end position="100"/>
    </location>
</feature>
<dbReference type="EMBL" id="CAUYUJ010018681">
    <property type="protein sequence ID" value="CAK0885497.1"/>
    <property type="molecule type" value="Genomic_DNA"/>
</dbReference>
<sequence>MLESQARENARLAEVRKLQQVADAEAGDPSGSECGSDDEGADDGDDKSFSANESDSDEDGMDAGKRPKASNYKSSTPPPKKFKTTKPDEKTAQHAKELHRPLSDQLKDFLNGKWAIIQARPPGQLLKDARAHVNSANKILKAKGASTVGAAINALAEIAETMTCVCSFEKGWSKFGSLDFAAAHRKYELLKTGLKQGKAPNYILKVASGKAVSIANSLGEQLDLIDESNTNGASMLP</sequence>